<sequence>MLKRDSPQTVLLALVIIGLISVFAGIAWFVGGIAGMQFAGVVTSGFLTAALVVLYFRQTSLLKDQINLRAQELNRDVRQSHTETLRERVYAWLGTDDVPRTIDSVDEIIDSSKRRLPKVTAVDIEPPEESIYSNHSPEDFGAVPFGLEDDRYFVDLLENHAPGLKEKKDDIEAGQSTFAELRNQFVEEFEGSSLKRESLTIEPDVDLSRWVFESLVKVERGRSDDWNEELKPVRDGFEDRNNPDRANGEIRFSYGGMTHRWMFQITTDEGNIEDVSEDEARSLAIEALRQTVDQVDSEDQPYQKALDAAETLDTLEEEIHELRMELIEYAGRPVFPGDCDYLDEAAIEGAESR</sequence>
<dbReference type="Proteomes" id="UP001596395">
    <property type="component" value="Unassembled WGS sequence"/>
</dbReference>
<comment type="caution">
    <text evidence="3">The sequence shown here is derived from an EMBL/GenBank/DDBJ whole genome shotgun (WGS) entry which is preliminary data.</text>
</comment>
<feature type="transmembrane region" description="Helical" evidence="2">
    <location>
        <begin position="9"/>
        <end position="30"/>
    </location>
</feature>
<evidence type="ECO:0000256" key="2">
    <source>
        <dbReference type="SAM" id="Phobius"/>
    </source>
</evidence>
<keyword evidence="2" id="KW-0812">Transmembrane</keyword>
<evidence type="ECO:0000256" key="1">
    <source>
        <dbReference type="SAM" id="Coils"/>
    </source>
</evidence>
<organism evidence="3 4">
    <name type="scientific">Halorubellus litoreus</name>
    <dbReference type="NCBI Taxonomy" id="755308"/>
    <lineage>
        <taxon>Archaea</taxon>
        <taxon>Methanobacteriati</taxon>
        <taxon>Methanobacteriota</taxon>
        <taxon>Stenosarchaea group</taxon>
        <taxon>Halobacteria</taxon>
        <taxon>Halobacteriales</taxon>
        <taxon>Halorubellaceae</taxon>
        <taxon>Halorubellus</taxon>
    </lineage>
</organism>
<feature type="transmembrane region" description="Helical" evidence="2">
    <location>
        <begin position="36"/>
        <end position="56"/>
    </location>
</feature>
<dbReference type="RefSeq" id="WP_336349859.1">
    <property type="nucleotide sequence ID" value="NZ_JAZAQL010000002.1"/>
</dbReference>
<keyword evidence="1" id="KW-0175">Coiled coil</keyword>
<accession>A0ABD5VI60</accession>
<dbReference type="EMBL" id="JBHSXN010000002">
    <property type="protein sequence ID" value="MFC6952877.1"/>
    <property type="molecule type" value="Genomic_DNA"/>
</dbReference>
<keyword evidence="4" id="KW-1185">Reference proteome</keyword>
<protein>
    <submittedName>
        <fullName evidence="3">Uncharacterized protein</fullName>
    </submittedName>
</protein>
<proteinExistence type="predicted"/>
<dbReference type="AlphaFoldDB" id="A0ABD5VI60"/>
<keyword evidence="2" id="KW-0472">Membrane</keyword>
<name>A0ABD5VI60_9EURY</name>
<evidence type="ECO:0000313" key="4">
    <source>
        <dbReference type="Proteomes" id="UP001596395"/>
    </source>
</evidence>
<keyword evidence="2" id="KW-1133">Transmembrane helix</keyword>
<gene>
    <name evidence="3" type="ORF">ACFQGB_08375</name>
</gene>
<feature type="coiled-coil region" evidence="1">
    <location>
        <begin position="305"/>
        <end position="332"/>
    </location>
</feature>
<reference evidence="3 4" key="1">
    <citation type="journal article" date="2019" name="Int. J. Syst. Evol. Microbiol.">
        <title>The Global Catalogue of Microorganisms (GCM) 10K type strain sequencing project: providing services to taxonomists for standard genome sequencing and annotation.</title>
        <authorList>
            <consortium name="The Broad Institute Genomics Platform"/>
            <consortium name="The Broad Institute Genome Sequencing Center for Infectious Disease"/>
            <person name="Wu L."/>
            <person name="Ma J."/>
        </authorList>
    </citation>
    <scope>NUCLEOTIDE SEQUENCE [LARGE SCALE GENOMIC DNA]</scope>
    <source>
        <strain evidence="3 4">GX26</strain>
    </source>
</reference>
<evidence type="ECO:0000313" key="3">
    <source>
        <dbReference type="EMBL" id="MFC6952877.1"/>
    </source>
</evidence>